<accession>A0AC61NQ67</accession>
<proteinExistence type="predicted"/>
<sequence length="82" mass="9247">MSKAMIPDNKPKILTLKEGETYAWCACGRSKNQPWCDGSHQGTSFTPTVFMMKEEKEVALCMCKQTKTPPYCDGSHKDVELE</sequence>
<evidence type="ECO:0000313" key="1">
    <source>
        <dbReference type="EMBL" id="QZE15949.1"/>
    </source>
</evidence>
<gene>
    <name evidence="1" type="ORF">K4L44_04040</name>
</gene>
<dbReference type="Proteomes" id="UP000826212">
    <property type="component" value="Chromosome"/>
</dbReference>
<name>A0AC61NQ67_9BACT</name>
<dbReference type="EMBL" id="CP081303">
    <property type="protein sequence ID" value="QZE15949.1"/>
    <property type="molecule type" value="Genomic_DNA"/>
</dbReference>
<protein>
    <submittedName>
        <fullName evidence="1">CDGSH iron-sulfur domain-containing protein</fullName>
    </submittedName>
</protein>
<organism evidence="1 2">
    <name type="scientific">Halosquirtibacter laminarini</name>
    <dbReference type="NCBI Taxonomy" id="3374600"/>
    <lineage>
        <taxon>Bacteria</taxon>
        <taxon>Pseudomonadati</taxon>
        <taxon>Bacteroidota</taxon>
        <taxon>Bacteroidia</taxon>
        <taxon>Marinilabiliales</taxon>
        <taxon>Prolixibacteraceae</taxon>
        <taxon>Halosquirtibacter</taxon>
    </lineage>
</organism>
<reference evidence="1" key="1">
    <citation type="submission" date="2021-08" db="EMBL/GenBank/DDBJ databases">
        <title>Novel anaerobic bacterium isolated from sea squirt in East Sea, Republic of Korea.</title>
        <authorList>
            <person name="Nguyen T.H."/>
            <person name="Li Z."/>
            <person name="Lee Y.-J."/>
            <person name="Ko J."/>
            <person name="Kim S.-G."/>
        </authorList>
    </citation>
    <scope>NUCLEOTIDE SEQUENCE</scope>
    <source>
        <strain evidence="1">KCTC 25031</strain>
    </source>
</reference>
<evidence type="ECO:0000313" key="2">
    <source>
        <dbReference type="Proteomes" id="UP000826212"/>
    </source>
</evidence>
<keyword evidence="2" id="KW-1185">Reference proteome</keyword>